<dbReference type="InterPro" id="IPR006702">
    <property type="entry name" value="CASP_dom"/>
</dbReference>
<name>A0A251PWJ0_PRUPE</name>
<dbReference type="Proteomes" id="UP000006882">
    <property type="component" value="Chromosome G3"/>
</dbReference>
<gene>
    <name evidence="11" type="ORF">PRUPE_3G065500</name>
</gene>
<evidence type="ECO:0000313" key="12">
    <source>
        <dbReference type="Proteomes" id="UP000006882"/>
    </source>
</evidence>
<dbReference type="Gramene" id="ONI15852">
    <property type="protein sequence ID" value="ONI15852"/>
    <property type="gene ID" value="PRUPE_3G065500"/>
</dbReference>
<evidence type="ECO:0000313" key="11">
    <source>
        <dbReference type="EMBL" id="ONI15852.1"/>
    </source>
</evidence>
<dbReference type="EMBL" id="CM007653">
    <property type="protein sequence ID" value="ONI15852.1"/>
    <property type="molecule type" value="Genomic_DNA"/>
</dbReference>
<keyword evidence="7 9" id="KW-0472">Membrane</keyword>
<comment type="caution">
    <text evidence="9">Lacks conserved residue(s) required for the propagation of feature annotation.</text>
</comment>
<dbReference type="eggNOG" id="ENOG502RN9B">
    <property type="taxonomic scope" value="Eukaryota"/>
</dbReference>
<dbReference type="OrthoDB" id="1670915at2759"/>
<keyword evidence="8" id="KW-0325">Glycoprotein</keyword>
<protein>
    <recommendedName>
        <fullName evidence="9">CASP-like protein</fullName>
    </recommendedName>
</protein>
<evidence type="ECO:0000256" key="2">
    <source>
        <dbReference type="ARBA" id="ARBA00007651"/>
    </source>
</evidence>
<feature type="transmembrane region" description="Helical" evidence="9">
    <location>
        <begin position="118"/>
        <end position="141"/>
    </location>
</feature>
<dbReference type="GO" id="GO:0005886">
    <property type="term" value="C:plasma membrane"/>
    <property type="evidence" value="ECO:0007669"/>
    <property type="project" value="UniProtKB-SubCell"/>
</dbReference>
<dbReference type="AlphaFoldDB" id="A0A251PWJ0"/>
<accession>A0A251PWJ0</accession>
<dbReference type="PANTHER" id="PTHR33573">
    <property type="entry name" value="CASP-LIKE PROTEIN 4A4"/>
    <property type="match status" value="1"/>
</dbReference>
<evidence type="ECO:0000256" key="5">
    <source>
        <dbReference type="ARBA" id="ARBA00022692"/>
    </source>
</evidence>
<comment type="subcellular location">
    <subcellularLocation>
        <location evidence="1 9">Cell membrane</location>
        <topology evidence="1 9">Multi-pass membrane protein</topology>
    </subcellularLocation>
</comment>
<evidence type="ECO:0000256" key="6">
    <source>
        <dbReference type="ARBA" id="ARBA00022989"/>
    </source>
</evidence>
<keyword evidence="6 9" id="KW-1133">Transmembrane helix</keyword>
<dbReference type="Pfam" id="PF04535">
    <property type="entry name" value="CASP_dom"/>
    <property type="match status" value="1"/>
</dbReference>
<evidence type="ECO:0000256" key="9">
    <source>
        <dbReference type="RuleBase" id="RU361233"/>
    </source>
</evidence>
<keyword evidence="5 9" id="KW-0812">Transmembrane</keyword>
<organism evidence="11 12">
    <name type="scientific">Prunus persica</name>
    <name type="common">Peach</name>
    <name type="synonym">Amygdalus persica</name>
    <dbReference type="NCBI Taxonomy" id="3760"/>
    <lineage>
        <taxon>Eukaryota</taxon>
        <taxon>Viridiplantae</taxon>
        <taxon>Streptophyta</taxon>
        <taxon>Embryophyta</taxon>
        <taxon>Tracheophyta</taxon>
        <taxon>Spermatophyta</taxon>
        <taxon>Magnoliopsida</taxon>
        <taxon>eudicotyledons</taxon>
        <taxon>Gunneridae</taxon>
        <taxon>Pentapetalae</taxon>
        <taxon>rosids</taxon>
        <taxon>fabids</taxon>
        <taxon>Rosales</taxon>
        <taxon>Rosaceae</taxon>
        <taxon>Amygdaloideae</taxon>
        <taxon>Amygdaleae</taxon>
        <taxon>Prunus</taxon>
    </lineage>
</organism>
<feature type="domain" description="Casparian strip membrane protein" evidence="10">
    <location>
        <begin position="26"/>
        <end position="130"/>
    </location>
</feature>
<dbReference type="STRING" id="3760.A0A251PWJ0"/>
<dbReference type="NCBIfam" id="TIGR01569">
    <property type="entry name" value="A_tha_TIGR01569"/>
    <property type="match status" value="1"/>
</dbReference>
<evidence type="ECO:0000256" key="3">
    <source>
        <dbReference type="ARBA" id="ARBA00011489"/>
    </source>
</evidence>
<evidence type="ECO:0000256" key="7">
    <source>
        <dbReference type="ARBA" id="ARBA00023136"/>
    </source>
</evidence>
<feature type="transmembrane region" description="Helical" evidence="9">
    <location>
        <begin position="29"/>
        <end position="55"/>
    </location>
</feature>
<keyword evidence="12" id="KW-1185">Reference proteome</keyword>
<dbReference type="InterPro" id="IPR006459">
    <property type="entry name" value="CASP/CASPL"/>
</dbReference>
<keyword evidence="4 9" id="KW-1003">Cell membrane</keyword>
<proteinExistence type="inferred from homology"/>
<reference evidence="11 12" key="1">
    <citation type="journal article" date="2013" name="Nat. Genet.">
        <title>The high-quality draft genome of peach (Prunus persica) identifies unique patterns of genetic diversity, domestication and genome evolution.</title>
        <authorList>
            <consortium name="International Peach Genome Initiative"/>
            <person name="Verde I."/>
            <person name="Abbott A.G."/>
            <person name="Scalabrin S."/>
            <person name="Jung S."/>
            <person name="Shu S."/>
            <person name="Marroni F."/>
            <person name="Zhebentyayeva T."/>
            <person name="Dettori M.T."/>
            <person name="Grimwood J."/>
            <person name="Cattonaro F."/>
            <person name="Zuccolo A."/>
            <person name="Rossini L."/>
            <person name="Jenkins J."/>
            <person name="Vendramin E."/>
            <person name="Meisel L.A."/>
            <person name="Decroocq V."/>
            <person name="Sosinski B."/>
            <person name="Prochnik S."/>
            <person name="Mitros T."/>
            <person name="Policriti A."/>
            <person name="Cipriani G."/>
            <person name="Dondini L."/>
            <person name="Ficklin S."/>
            <person name="Goodstein D.M."/>
            <person name="Xuan P."/>
            <person name="Del Fabbro C."/>
            <person name="Aramini V."/>
            <person name="Copetti D."/>
            <person name="Gonzalez S."/>
            <person name="Horner D.S."/>
            <person name="Falchi R."/>
            <person name="Lucas S."/>
            <person name="Mica E."/>
            <person name="Maldonado J."/>
            <person name="Lazzari B."/>
            <person name="Bielenberg D."/>
            <person name="Pirona R."/>
            <person name="Miculan M."/>
            <person name="Barakat A."/>
            <person name="Testolin R."/>
            <person name="Stella A."/>
            <person name="Tartarini S."/>
            <person name="Tonutti P."/>
            <person name="Arus P."/>
            <person name="Orellana A."/>
            <person name="Wells C."/>
            <person name="Main D."/>
            <person name="Vizzotto G."/>
            <person name="Silva H."/>
            <person name="Salamini F."/>
            <person name="Schmutz J."/>
            <person name="Morgante M."/>
            <person name="Rokhsar D.S."/>
        </authorList>
    </citation>
    <scope>NUCLEOTIDE SEQUENCE [LARGE SCALE GENOMIC DNA]</scope>
    <source>
        <strain evidence="12">cv. Nemared</strain>
    </source>
</reference>
<evidence type="ECO:0000259" key="10">
    <source>
        <dbReference type="Pfam" id="PF04535"/>
    </source>
</evidence>
<sequence length="146" mass="16129">MDEMLLWMNQLHDGAKIINRSENCKTKQIMYLVGVSAAVVAHSLLQLVIIVSRLLRKSPLIPSRNHAWLTYAGDQVLAYAMMSARSAASGVSNLNRTGIRHMALPDFCIPLHIFCDHVAISIACTFLSSLLLAISAIQNVIWLSNN</sequence>
<comment type="subunit">
    <text evidence="3 9">Homodimer and heterodimers.</text>
</comment>
<evidence type="ECO:0000256" key="1">
    <source>
        <dbReference type="ARBA" id="ARBA00004651"/>
    </source>
</evidence>
<evidence type="ECO:0000256" key="8">
    <source>
        <dbReference type="ARBA" id="ARBA00023180"/>
    </source>
</evidence>
<evidence type="ECO:0000256" key="4">
    <source>
        <dbReference type="ARBA" id="ARBA00022475"/>
    </source>
</evidence>
<dbReference type="PANTHER" id="PTHR33573:SF48">
    <property type="entry name" value="CASP-LIKE PROTEIN 3A1"/>
    <property type="match status" value="1"/>
</dbReference>
<comment type="similarity">
    <text evidence="2 9">Belongs to the Casparian strip membrane proteins (CASP) family.</text>
</comment>